<keyword evidence="1" id="KW-0472">Membrane</keyword>
<keyword evidence="1" id="KW-0812">Transmembrane</keyword>
<dbReference type="PROSITE" id="PS51257">
    <property type="entry name" value="PROKAR_LIPOPROTEIN"/>
    <property type="match status" value="1"/>
</dbReference>
<reference evidence="2 3" key="1">
    <citation type="submission" date="2020-03" db="EMBL/GenBank/DDBJ databases">
        <title>Metabolic flexibility allows generalist bacteria to become dominant in a frequently disturbed ecosystem.</title>
        <authorList>
            <person name="Chen Y.-J."/>
            <person name="Leung P.M."/>
            <person name="Bay S.K."/>
            <person name="Hugenholtz P."/>
            <person name="Kessler A.J."/>
            <person name="Shelley G."/>
            <person name="Waite D.W."/>
            <person name="Cook P.L."/>
            <person name="Greening C."/>
        </authorList>
    </citation>
    <scope>NUCLEOTIDE SEQUENCE [LARGE SCALE GENOMIC DNA]</scope>
    <source>
        <strain evidence="2">SS_bin_28</strain>
    </source>
</reference>
<organism evidence="2 3">
    <name type="scientific">Eiseniibacteriota bacterium</name>
    <dbReference type="NCBI Taxonomy" id="2212470"/>
    <lineage>
        <taxon>Bacteria</taxon>
        <taxon>Candidatus Eiseniibacteriota</taxon>
    </lineage>
</organism>
<sequence length="148" mass="15805">MRRQLWVGILSCFFIPFLLGCSGTRRLDRSDLVHPEPADTYLVTTQDGQTFTFIALHLEGDELIGTVRETVTNTVGEGETARTEISNRYDEKRVPWPEVALVEAEGGPKSSSGGVWLIAASVAAGIGAFLILGSTGDDNSGGSGGKDF</sequence>
<proteinExistence type="predicted"/>
<feature type="transmembrane region" description="Helical" evidence="1">
    <location>
        <begin position="113"/>
        <end position="132"/>
    </location>
</feature>
<evidence type="ECO:0000256" key="1">
    <source>
        <dbReference type="SAM" id="Phobius"/>
    </source>
</evidence>
<comment type="caution">
    <text evidence="2">The sequence shown here is derived from an EMBL/GenBank/DDBJ whole genome shotgun (WGS) entry which is preliminary data.</text>
</comment>
<dbReference type="EMBL" id="JABDJR010000677">
    <property type="protein sequence ID" value="NNF08429.1"/>
    <property type="molecule type" value="Genomic_DNA"/>
</dbReference>
<evidence type="ECO:0000313" key="3">
    <source>
        <dbReference type="Proteomes" id="UP000547674"/>
    </source>
</evidence>
<dbReference type="Proteomes" id="UP000547674">
    <property type="component" value="Unassembled WGS sequence"/>
</dbReference>
<dbReference type="AlphaFoldDB" id="A0A7Y2EAV6"/>
<protein>
    <submittedName>
        <fullName evidence="2">Uncharacterized protein</fullName>
    </submittedName>
</protein>
<accession>A0A7Y2EAV6</accession>
<evidence type="ECO:0000313" key="2">
    <source>
        <dbReference type="EMBL" id="NNF08429.1"/>
    </source>
</evidence>
<gene>
    <name evidence="2" type="ORF">HKN21_16835</name>
</gene>
<keyword evidence="1" id="KW-1133">Transmembrane helix</keyword>
<name>A0A7Y2EAV6_UNCEI</name>